<proteinExistence type="predicted"/>
<feature type="transmembrane region" description="Helical" evidence="1">
    <location>
        <begin position="264"/>
        <end position="283"/>
    </location>
</feature>
<dbReference type="SUPFAM" id="SSF48371">
    <property type="entry name" value="ARM repeat"/>
    <property type="match status" value="1"/>
</dbReference>
<dbReference type="STRING" id="1121884.SAMN02745131_00524"/>
<name>A0A1M4U4Y5_9BACT</name>
<dbReference type="SUPFAM" id="SSF103473">
    <property type="entry name" value="MFS general substrate transporter"/>
    <property type="match status" value="1"/>
</dbReference>
<dbReference type="InterPro" id="IPR016024">
    <property type="entry name" value="ARM-type_fold"/>
</dbReference>
<dbReference type="InterPro" id="IPR036259">
    <property type="entry name" value="MFS_trans_sf"/>
</dbReference>
<dbReference type="RefSeq" id="WP_072833690.1">
    <property type="nucleotide sequence ID" value="NZ_FQUU01000002.1"/>
</dbReference>
<dbReference type="OrthoDB" id="9810708at2"/>
<keyword evidence="1" id="KW-0812">Transmembrane</keyword>
<accession>A0A1M4U4Y5</accession>
<dbReference type="Gene3D" id="1.25.10.10">
    <property type="entry name" value="Leucine-rich Repeat Variant"/>
    <property type="match status" value="1"/>
</dbReference>
<reference evidence="2 3" key="1">
    <citation type="submission" date="2016-11" db="EMBL/GenBank/DDBJ databases">
        <authorList>
            <person name="Jaros S."/>
            <person name="Januszkiewicz K."/>
            <person name="Wedrychowicz H."/>
        </authorList>
    </citation>
    <scope>NUCLEOTIDE SEQUENCE [LARGE SCALE GENOMIC DNA]</scope>
    <source>
        <strain evidence="2 3">DSM 18119</strain>
    </source>
</reference>
<feature type="transmembrane region" description="Helical" evidence="1">
    <location>
        <begin position="329"/>
        <end position="352"/>
    </location>
</feature>
<sequence length="912" mass="103878">MKPTSLLLRILNVRTNEWKLVKVLFLMEFFQGAAIAFFFTSAFALFLNKFDISEFPKVFIYSAFLLWVAGFIYSKLEARFTITDLAKGVTIFMALSFLAFRFALSAMPPGFLFLMIAWFNMLYLLNNLEFWGITSLLFDVRQSKRLFGLISSGDIPAKFVGYTMALLLVSYIGTANLLWVGFFCMLASLPCIIIIERLGLLSKHEHHHDVKQAAYPITHLVKNFSANVLIRRIAIMTIIASATFIIVNFAFYAKVKGALHSDVALAQFIAFFFATVRILALIIKMIFTGRLINRLGIIKSLLITPLLLILLVSIVLISDRIIQPRSLSIYLFGAMAIFVDILRSSINTPVFLTLMQPLSTHERLRAHTITKGIMDPFASLLTGILLIVILKFDPGKHLESLNYVLLALGIAWIIGIYRIHQQYLKTLLKTIGNRFFYNTEFSVNDASTVGWMKERLGKGTEAEASNVLKLLASHPNMFHNEIVVAALEHPSERIRTEAIRLIQPRNVSRLNDKLREMLLTATDPVLKAEIITALSRVNIREDEILPYMANEDSTIQRAAIVGIITYGDRQNKMDARNFLVSLLHSGDPENRRRGAAILQDLKEGIYKEDIKKLMDDPDEKVQHEAFLAAGLNAEVELLHIVLNRFNTNEKMVMNCLNASGENALPVLEDFIINRKGTYRQTEKLIRLLGRIGGKRSQKVLLDLTSRLPGFLHIIIKTLYLSNYKAQDEQLSFFETQARICLSNCARILYMQQLLLPYQHKYHLLSHSLELELAGLRDTLLYIFAISYDREKIKDVRSAFKSEQKEAIANAMEIIEMSVKKDIAYHFNLIFENADIGHKTYALRKLYPSSFFTTIENILSSILGTDEFKYNNWTKACSIYTSKKQHHSINHNLISRYIGAEHPLLSELAQYAV</sequence>
<feature type="transmembrane region" description="Helical" evidence="1">
    <location>
        <begin position="58"/>
        <end position="73"/>
    </location>
</feature>
<keyword evidence="1" id="KW-1133">Transmembrane helix</keyword>
<feature type="transmembrane region" description="Helical" evidence="1">
    <location>
        <begin position="233"/>
        <end position="252"/>
    </location>
</feature>
<gene>
    <name evidence="2" type="ORF">SAMN02745131_00524</name>
</gene>
<organism evidence="2 3">
    <name type="scientific">Flavisolibacter ginsengisoli DSM 18119</name>
    <dbReference type="NCBI Taxonomy" id="1121884"/>
    <lineage>
        <taxon>Bacteria</taxon>
        <taxon>Pseudomonadati</taxon>
        <taxon>Bacteroidota</taxon>
        <taxon>Chitinophagia</taxon>
        <taxon>Chitinophagales</taxon>
        <taxon>Chitinophagaceae</taxon>
        <taxon>Flavisolibacter</taxon>
    </lineage>
</organism>
<protein>
    <submittedName>
        <fullName evidence="2">ATP/ADP translocase</fullName>
    </submittedName>
</protein>
<dbReference type="EMBL" id="FQUU01000002">
    <property type="protein sequence ID" value="SHE51670.1"/>
    <property type="molecule type" value="Genomic_DNA"/>
</dbReference>
<evidence type="ECO:0000256" key="1">
    <source>
        <dbReference type="SAM" id="Phobius"/>
    </source>
</evidence>
<feature type="transmembrane region" description="Helical" evidence="1">
    <location>
        <begin position="295"/>
        <end position="317"/>
    </location>
</feature>
<dbReference type="AlphaFoldDB" id="A0A1M4U4Y5"/>
<evidence type="ECO:0000313" key="3">
    <source>
        <dbReference type="Proteomes" id="UP000184048"/>
    </source>
</evidence>
<keyword evidence="3" id="KW-1185">Reference proteome</keyword>
<feature type="transmembrane region" description="Helical" evidence="1">
    <location>
        <begin position="402"/>
        <end position="419"/>
    </location>
</feature>
<feature type="transmembrane region" description="Helical" evidence="1">
    <location>
        <begin position="20"/>
        <end position="46"/>
    </location>
</feature>
<evidence type="ECO:0000313" key="2">
    <source>
        <dbReference type="EMBL" id="SHE51670.1"/>
    </source>
</evidence>
<dbReference type="Proteomes" id="UP000184048">
    <property type="component" value="Unassembled WGS sequence"/>
</dbReference>
<keyword evidence="1" id="KW-0472">Membrane</keyword>
<dbReference type="InterPro" id="IPR011989">
    <property type="entry name" value="ARM-like"/>
</dbReference>